<sequence>MRKQDLGMWYQVFLFHPSGILVLGSKLKGHINFGKDFSLYQNTDLRLNIKRFKTNVIPIVVGVYGGFDYSRVWTAKDTSNLWHTSYGGGIYVNGLNLITSRVSLFSGSNGARINFNFKEFGFGMQLWST</sequence>
<protein>
    <recommendedName>
        <fullName evidence="3">Outer membrane protein beta-barrel domain-containing protein</fullName>
    </recommendedName>
</protein>
<dbReference type="EMBL" id="CP049616">
    <property type="protein sequence ID" value="QII43915.1"/>
    <property type="molecule type" value="Genomic_DNA"/>
</dbReference>
<evidence type="ECO:0000313" key="1">
    <source>
        <dbReference type="EMBL" id="QII43915.1"/>
    </source>
</evidence>
<keyword evidence="2" id="KW-1185">Reference proteome</keyword>
<dbReference type="AlphaFoldDB" id="A0A6G7IZD3"/>
<dbReference type="RefSeq" id="WP_166247576.1">
    <property type="nucleotide sequence ID" value="NZ_CP049616.1"/>
</dbReference>
<accession>A0A6G7IZD3</accession>
<dbReference type="Proteomes" id="UP000502928">
    <property type="component" value="Chromosome"/>
</dbReference>
<gene>
    <name evidence="1" type="ORF">GVT53_04235</name>
</gene>
<evidence type="ECO:0000313" key="2">
    <source>
        <dbReference type="Proteomes" id="UP000502928"/>
    </source>
</evidence>
<dbReference type="KEGG" id="mut:GVT53_04235"/>
<name>A0A6G7IZD3_9FLAO</name>
<organism evidence="1 2">
    <name type="scientific">Flagellimonas oceani</name>
    <dbReference type="NCBI Taxonomy" id="2698672"/>
    <lineage>
        <taxon>Bacteria</taxon>
        <taxon>Pseudomonadati</taxon>
        <taxon>Bacteroidota</taxon>
        <taxon>Flavobacteriia</taxon>
        <taxon>Flavobacteriales</taxon>
        <taxon>Flavobacteriaceae</taxon>
        <taxon>Flagellimonas</taxon>
    </lineage>
</organism>
<proteinExistence type="predicted"/>
<evidence type="ECO:0008006" key="3">
    <source>
        <dbReference type="Google" id="ProtNLM"/>
    </source>
</evidence>
<reference evidence="1 2" key="1">
    <citation type="submission" date="2020-02" db="EMBL/GenBank/DDBJ databases">
        <title>Complete genome of Muricauda sp. 501str8.</title>
        <authorList>
            <person name="Dong B."/>
            <person name="Zhu S."/>
            <person name="Yang J."/>
            <person name="Chen J."/>
        </authorList>
    </citation>
    <scope>NUCLEOTIDE SEQUENCE [LARGE SCALE GENOMIC DNA]</scope>
    <source>
        <strain evidence="1 2">501str8</strain>
    </source>
</reference>